<comment type="caution">
    <text evidence="2">The sequence shown here is derived from an EMBL/GenBank/DDBJ whole genome shotgun (WGS) entry which is preliminary data.</text>
</comment>
<sequence>MISIASLPPRGRGPVPVQFVPVRGLHWEATQGIWVSTDEDALFRADLGISIKPAAGGWVLIRGVLRSHGMRRMTCLRVEVAGKPDPISIRIPVSVKGTVLELICLPSKWHSIYMQPLGAEGSFELEQWSARSIGLIERTVRRVQRMLPIYRKLTYTVRRRLGFRLRSLITHTPSAHRVMADIRDACAPMDYPLWVQRFHGLQDIDTKLIRKQIEHWPDKPVFKIFVTGEQEEALQTTLASLHHQLYQQFEILQCTDVAAFAALAQRHIFNADWYVFLVAGTSISEHALYWLAYEARQWPDATIIYTDHDFFGPDQIPQDPVFKPDWSPQLLCSTNYIGSAVAYRTKELAKELEAVDKQLYHGQNHDLLFRLCEVAKPKHILHIPAPLWHFPINQANRAATEMPEPDPVSRHLKRIGAKGNVISNHNDYYHIRYDISDPKPKVSIIIPTRDAFEHLKACIESVLKKSSYDNFEIFIVDNKTTDSAAIAYLNSLRSHRKIRILSYEKEFNYSAINNWAVSHSDGSVLCLLNNDTEVITPDWIEEMLGYLVQPEVGVVGAKLLFDDGSVQHAGDVVGVGGCATHLHANLPKESEGYCARAVLAQDLSAVTGACLMTWRHLYIALNGLDADKLPVAFNDVDYCLRVREAGRRVVWTPHAQLYHHESISRGADTSRKQRLRAKAEVAYMRRRWGEAMHHDPFYNPNLNYQRADFSFSGSPRIHYPWWQ</sequence>
<dbReference type="Pfam" id="PF00535">
    <property type="entry name" value="Glycos_transf_2"/>
    <property type="match status" value="1"/>
</dbReference>
<keyword evidence="2" id="KW-0808">Transferase</keyword>
<dbReference type="InterPro" id="IPR029044">
    <property type="entry name" value="Nucleotide-diphossugar_trans"/>
</dbReference>
<evidence type="ECO:0000313" key="2">
    <source>
        <dbReference type="EMBL" id="NYT36441.1"/>
    </source>
</evidence>
<gene>
    <name evidence="2" type="ORF">H0A68_06115</name>
</gene>
<dbReference type="OrthoDB" id="9816564at2"/>
<dbReference type="InterPro" id="IPR001173">
    <property type="entry name" value="Glyco_trans_2-like"/>
</dbReference>
<dbReference type="Proteomes" id="UP000580517">
    <property type="component" value="Unassembled WGS sequence"/>
</dbReference>
<dbReference type="RefSeq" id="WP_129968419.1">
    <property type="nucleotide sequence ID" value="NZ_JACCEW010000002.1"/>
</dbReference>
<keyword evidence="3" id="KW-1185">Reference proteome</keyword>
<dbReference type="PANTHER" id="PTHR43179:SF7">
    <property type="entry name" value="RHAMNOSYLTRANSFERASE WBBL"/>
    <property type="match status" value="1"/>
</dbReference>
<feature type="domain" description="Glycosyltransferase 2-like" evidence="1">
    <location>
        <begin position="443"/>
        <end position="558"/>
    </location>
</feature>
<dbReference type="CDD" id="cd04186">
    <property type="entry name" value="GT_2_like_c"/>
    <property type="match status" value="1"/>
</dbReference>
<evidence type="ECO:0000313" key="3">
    <source>
        <dbReference type="Proteomes" id="UP000580517"/>
    </source>
</evidence>
<reference evidence="2 3" key="1">
    <citation type="submission" date="2020-07" db="EMBL/GenBank/DDBJ databases">
        <title>Taxonomic revisions and descriptions of new bacterial species based on genomic comparisons in the high-G+C-content subgroup of the family Alcaligenaceae.</title>
        <authorList>
            <person name="Szabo A."/>
            <person name="Felfoldi T."/>
        </authorList>
    </citation>
    <scope>NUCLEOTIDE SEQUENCE [LARGE SCALE GENOMIC DNA]</scope>
    <source>
        <strain evidence="2 3">DSM 25264</strain>
    </source>
</reference>
<organism evidence="2 3">
    <name type="scientific">Allopusillimonas soli</name>
    <dbReference type="NCBI Taxonomy" id="659016"/>
    <lineage>
        <taxon>Bacteria</taxon>
        <taxon>Pseudomonadati</taxon>
        <taxon>Pseudomonadota</taxon>
        <taxon>Betaproteobacteria</taxon>
        <taxon>Burkholderiales</taxon>
        <taxon>Alcaligenaceae</taxon>
        <taxon>Allopusillimonas</taxon>
    </lineage>
</organism>
<dbReference type="EMBL" id="JACCEW010000002">
    <property type="protein sequence ID" value="NYT36441.1"/>
    <property type="molecule type" value="Genomic_DNA"/>
</dbReference>
<dbReference type="AlphaFoldDB" id="A0A853FD22"/>
<evidence type="ECO:0000259" key="1">
    <source>
        <dbReference type="Pfam" id="PF00535"/>
    </source>
</evidence>
<dbReference type="GO" id="GO:0016740">
    <property type="term" value="F:transferase activity"/>
    <property type="evidence" value="ECO:0007669"/>
    <property type="project" value="UniProtKB-KW"/>
</dbReference>
<accession>A0A853FD22</accession>
<proteinExistence type="predicted"/>
<name>A0A853FD22_9BURK</name>
<dbReference type="PANTHER" id="PTHR43179">
    <property type="entry name" value="RHAMNOSYLTRANSFERASE WBBL"/>
    <property type="match status" value="1"/>
</dbReference>
<protein>
    <submittedName>
        <fullName evidence="2">Glycosyltransferase</fullName>
    </submittedName>
</protein>
<dbReference type="Gene3D" id="3.90.550.10">
    <property type="entry name" value="Spore Coat Polysaccharide Biosynthesis Protein SpsA, Chain A"/>
    <property type="match status" value="2"/>
</dbReference>
<dbReference type="SUPFAM" id="SSF53448">
    <property type="entry name" value="Nucleotide-diphospho-sugar transferases"/>
    <property type="match status" value="2"/>
</dbReference>